<keyword evidence="10" id="KW-1185">Reference proteome</keyword>
<dbReference type="NCBIfam" id="TIGR02937">
    <property type="entry name" value="sigma70-ECF"/>
    <property type="match status" value="1"/>
</dbReference>
<dbReference type="Gene3D" id="1.10.601.10">
    <property type="entry name" value="RNA Polymerase Primary Sigma Factor"/>
    <property type="match status" value="1"/>
</dbReference>
<protein>
    <submittedName>
        <fullName evidence="9">Sigma-70 family RNA polymerase sigma factor</fullName>
    </submittedName>
</protein>
<dbReference type="PIRSF" id="PIRSF000770">
    <property type="entry name" value="RNA_pol_sigma-SigE/K"/>
    <property type="match status" value="1"/>
</dbReference>
<keyword evidence="1" id="KW-0805">Transcription regulation</keyword>
<organism evidence="9 10">
    <name type="scientific">Lyngbya confervoides BDU141951</name>
    <dbReference type="NCBI Taxonomy" id="1574623"/>
    <lineage>
        <taxon>Bacteria</taxon>
        <taxon>Bacillati</taxon>
        <taxon>Cyanobacteriota</taxon>
        <taxon>Cyanophyceae</taxon>
        <taxon>Oscillatoriophycideae</taxon>
        <taxon>Oscillatoriales</taxon>
        <taxon>Microcoleaceae</taxon>
        <taxon>Lyngbya</taxon>
    </lineage>
</organism>
<dbReference type="PANTHER" id="PTHR30603">
    <property type="entry name" value="RNA POLYMERASE SIGMA FACTOR RPO"/>
    <property type="match status" value="1"/>
</dbReference>
<evidence type="ECO:0000256" key="4">
    <source>
        <dbReference type="ARBA" id="ARBA00023163"/>
    </source>
</evidence>
<dbReference type="InterPro" id="IPR007630">
    <property type="entry name" value="RNA_pol_sigma70_r4"/>
</dbReference>
<evidence type="ECO:0000313" key="9">
    <source>
        <dbReference type="EMBL" id="MCM1981816.1"/>
    </source>
</evidence>
<dbReference type="Proteomes" id="UP000031561">
    <property type="component" value="Unassembled WGS sequence"/>
</dbReference>
<dbReference type="SUPFAM" id="SSF88946">
    <property type="entry name" value="Sigma2 domain of RNA polymerase sigma factors"/>
    <property type="match status" value="1"/>
</dbReference>
<proteinExistence type="predicted"/>
<comment type="caution">
    <text evidence="9">The sequence shown here is derived from an EMBL/GenBank/DDBJ whole genome shotgun (WGS) entry which is preliminary data.</text>
</comment>
<dbReference type="InterPro" id="IPR007624">
    <property type="entry name" value="RNA_pol_sigma70_r3"/>
</dbReference>
<dbReference type="InterPro" id="IPR009042">
    <property type="entry name" value="RNA_pol_sigma70_r1_2"/>
</dbReference>
<dbReference type="RefSeq" id="WP_166279951.1">
    <property type="nucleotide sequence ID" value="NZ_JTHE03000022.1"/>
</dbReference>
<dbReference type="Pfam" id="PF04539">
    <property type="entry name" value="Sigma70_r3"/>
    <property type="match status" value="1"/>
</dbReference>
<evidence type="ECO:0000259" key="5">
    <source>
        <dbReference type="Pfam" id="PF00140"/>
    </source>
</evidence>
<evidence type="ECO:0000259" key="8">
    <source>
        <dbReference type="Pfam" id="PF04545"/>
    </source>
</evidence>
<sequence length="291" mass="33312">MADYKDGTGQYLNRIGRVSLLSAEQEIVLGRHVQEWLKHGEPVPPNIQARGRRAKEKLIAANLRLVVFVAKKYLKRGLDFEDLIQEGTMGLNRAVEKFDFRKGYKFSTYAHWWIRQSISRAIARQSRLIRMPSHNWEKLSKLKKVRREFMQAEGRGPSVSELAHLADIPLEKLEELSHQFSRSKCMSLDQLIGKSESTELIELIPSPEATTFETISNQNVKDLLEDSINNLLPKEALIIRMRFGLIDGERKTLQQCGEAIGTSRERARQLEARALRKLRQNEAILQLGGVA</sequence>
<dbReference type="InterPro" id="IPR014284">
    <property type="entry name" value="RNA_pol_sigma-70_dom"/>
</dbReference>
<feature type="domain" description="RNA polymerase sigma-70 region 3" evidence="6">
    <location>
        <begin position="137"/>
        <end position="211"/>
    </location>
</feature>
<dbReference type="CDD" id="cd06171">
    <property type="entry name" value="Sigma70_r4"/>
    <property type="match status" value="1"/>
</dbReference>
<dbReference type="InterPro" id="IPR000943">
    <property type="entry name" value="RNA_pol_sigma70"/>
</dbReference>
<evidence type="ECO:0000259" key="6">
    <source>
        <dbReference type="Pfam" id="PF04539"/>
    </source>
</evidence>
<dbReference type="Gene3D" id="1.10.10.10">
    <property type="entry name" value="Winged helix-like DNA-binding domain superfamily/Winged helix DNA-binding domain"/>
    <property type="match status" value="2"/>
</dbReference>
<dbReference type="EMBL" id="JTHE03000022">
    <property type="protein sequence ID" value="MCM1981816.1"/>
    <property type="molecule type" value="Genomic_DNA"/>
</dbReference>
<evidence type="ECO:0000256" key="3">
    <source>
        <dbReference type="ARBA" id="ARBA00023125"/>
    </source>
</evidence>
<name>A0ABD4SZC9_9CYAN</name>
<dbReference type="AlphaFoldDB" id="A0ABD4SZC9"/>
<dbReference type="InterPro" id="IPR050239">
    <property type="entry name" value="Sigma-70_RNA_pol_init_factors"/>
</dbReference>
<keyword evidence="3" id="KW-0238">DNA-binding</keyword>
<dbReference type="Pfam" id="PF00140">
    <property type="entry name" value="Sigma70_r1_2"/>
    <property type="match status" value="1"/>
</dbReference>
<dbReference type="InterPro" id="IPR013324">
    <property type="entry name" value="RNA_pol_sigma_r3/r4-like"/>
</dbReference>
<gene>
    <name evidence="9" type="ORF">QQ91_0003095</name>
</gene>
<keyword evidence="4" id="KW-0804">Transcription</keyword>
<reference evidence="9 10" key="1">
    <citation type="journal article" date="2015" name="Genome Announc.">
        <title>Draft Genome Sequence of Filamentous Marine Cyanobacterium Lyngbya confervoides Strain BDU141951.</title>
        <authorList>
            <person name="Chandrababunaidu M.M."/>
            <person name="Sen D."/>
            <person name="Tripathy S."/>
        </authorList>
    </citation>
    <scope>NUCLEOTIDE SEQUENCE [LARGE SCALE GENOMIC DNA]</scope>
    <source>
        <strain evidence="9 10">BDU141951</strain>
    </source>
</reference>
<evidence type="ECO:0000256" key="1">
    <source>
        <dbReference type="ARBA" id="ARBA00023015"/>
    </source>
</evidence>
<dbReference type="GO" id="GO:0016987">
    <property type="term" value="F:sigma factor activity"/>
    <property type="evidence" value="ECO:0007669"/>
    <property type="project" value="UniProtKB-KW"/>
</dbReference>
<dbReference type="Pfam" id="PF04545">
    <property type="entry name" value="Sigma70_r4"/>
    <property type="match status" value="1"/>
</dbReference>
<evidence type="ECO:0000259" key="7">
    <source>
        <dbReference type="Pfam" id="PF04542"/>
    </source>
</evidence>
<dbReference type="Pfam" id="PF04542">
    <property type="entry name" value="Sigma70_r2"/>
    <property type="match status" value="1"/>
</dbReference>
<feature type="domain" description="RNA polymerase sigma-70 region 1.2" evidence="5">
    <location>
        <begin position="8"/>
        <end position="36"/>
    </location>
</feature>
<dbReference type="PANTHER" id="PTHR30603:SF47">
    <property type="entry name" value="RNA POLYMERASE SIGMA FACTOR SIGD, CHLOROPLASTIC"/>
    <property type="match status" value="1"/>
</dbReference>
<dbReference type="InterPro" id="IPR036388">
    <property type="entry name" value="WH-like_DNA-bd_sf"/>
</dbReference>
<dbReference type="InterPro" id="IPR007627">
    <property type="entry name" value="RNA_pol_sigma70_r2"/>
</dbReference>
<evidence type="ECO:0000256" key="2">
    <source>
        <dbReference type="ARBA" id="ARBA00023082"/>
    </source>
</evidence>
<feature type="domain" description="RNA polymerase sigma-70 region 2" evidence="7">
    <location>
        <begin position="58"/>
        <end position="127"/>
    </location>
</feature>
<accession>A0ABD4SZC9</accession>
<feature type="domain" description="RNA polymerase sigma-70 region 4" evidence="8">
    <location>
        <begin position="230"/>
        <end position="280"/>
    </location>
</feature>
<evidence type="ECO:0000313" key="10">
    <source>
        <dbReference type="Proteomes" id="UP000031561"/>
    </source>
</evidence>
<dbReference type="SUPFAM" id="SSF88659">
    <property type="entry name" value="Sigma3 and sigma4 domains of RNA polymerase sigma factors"/>
    <property type="match status" value="2"/>
</dbReference>
<dbReference type="PRINTS" id="PR00046">
    <property type="entry name" value="SIGMA70FCT"/>
</dbReference>
<dbReference type="GO" id="GO:0003677">
    <property type="term" value="F:DNA binding"/>
    <property type="evidence" value="ECO:0007669"/>
    <property type="project" value="UniProtKB-KW"/>
</dbReference>
<dbReference type="InterPro" id="IPR013325">
    <property type="entry name" value="RNA_pol_sigma_r2"/>
</dbReference>
<keyword evidence="2" id="KW-0731">Sigma factor</keyword>